<dbReference type="RefSeq" id="XP_058331599.1">
    <property type="nucleotide sequence ID" value="XM_058472596.1"/>
</dbReference>
<feature type="compositionally biased region" description="Basic and acidic residues" evidence="1">
    <location>
        <begin position="21"/>
        <end position="31"/>
    </location>
</feature>
<proteinExistence type="predicted"/>
<organism evidence="2 3">
    <name type="scientific">Penicillium chermesinum</name>
    <dbReference type="NCBI Taxonomy" id="63820"/>
    <lineage>
        <taxon>Eukaryota</taxon>
        <taxon>Fungi</taxon>
        <taxon>Dikarya</taxon>
        <taxon>Ascomycota</taxon>
        <taxon>Pezizomycotina</taxon>
        <taxon>Eurotiomycetes</taxon>
        <taxon>Eurotiomycetidae</taxon>
        <taxon>Eurotiales</taxon>
        <taxon>Aspergillaceae</taxon>
        <taxon>Penicillium</taxon>
    </lineage>
</organism>
<comment type="caution">
    <text evidence="2">The sequence shown here is derived from an EMBL/GenBank/DDBJ whole genome shotgun (WGS) entry which is preliminary data.</text>
</comment>
<reference evidence="2" key="2">
    <citation type="journal article" date="2023" name="IMA Fungus">
        <title>Comparative genomic study of the Penicillium genus elucidates a diverse pangenome and 15 lateral gene transfer events.</title>
        <authorList>
            <person name="Petersen C."/>
            <person name="Sorensen T."/>
            <person name="Nielsen M.R."/>
            <person name="Sondergaard T.E."/>
            <person name="Sorensen J.L."/>
            <person name="Fitzpatrick D.A."/>
            <person name="Frisvad J.C."/>
            <person name="Nielsen K.L."/>
        </authorList>
    </citation>
    <scope>NUCLEOTIDE SEQUENCE</scope>
    <source>
        <strain evidence="2">IBT 19713</strain>
    </source>
</reference>
<feature type="region of interest" description="Disordered" evidence="1">
    <location>
        <begin position="1"/>
        <end position="63"/>
    </location>
</feature>
<evidence type="ECO:0000313" key="2">
    <source>
        <dbReference type="EMBL" id="KAJ5238680.1"/>
    </source>
</evidence>
<evidence type="ECO:0000313" key="3">
    <source>
        <dbReference type="Proteomes" id="UP001150941"/>
    </source>
</evidence>
<dbReference type="Proteomes" id="UP001150941">
    <property type="component" value="Unassembled WGS sequence"/>
</dbReference>
<reference evidence="2" key="1">
    <citation type="submission" date="2022-11" db="EMBL/GenBank/DDBJ databases">
        <authorList>
            <person name="Petersen C."/>
        </authorList>
    </citation>
    <scope>NUCLEOTIDE SEQUENCE</scope>
    <source>
        <strain evidence="2">IBT 19713</strain>
    </source>
</reference>
<dbReference type="OrthoDB" id="2122308at2759"/>
<evidence type="ECO:0000256" key="1">
    <source>
        <dbReference type="SAM" id="MobiDB-lite"/>
    </source>
</evidence>
<dbReference type="GeneID" id="83199899"/>
<keyword evidence="3" id="KW-1185">Reference proteome</keyword>
<dbReference type="AlphaFoldDB" id="A0A9W9P6P4"/>
<protein>
    <recommendedName>
        <fullName evidence="4">Hyaluronan/mRNA-binding protein domain-containing protein</fullName>
    </recommendedName>
</protein>
<accession>A0A9W9P6P4</accession>
<gene>
    <name evidence="2" type="ORF">N7468_003299</name>
</gene>
<evidence type="ECO:0008006" key="4">
    <source>
        <dbReference type="Google" id="ProtNLM"/>
    </source>
</evidence>
<name>A0A9W9P6P4_9EURO</name>
<sequence length="121" mass="13158">MLLHESQTLPRFFGKSGPTDTDPRKAKKDGGGKGNWGRSGEEMQDSGYTFANARRHSNSSSQGLVEFQTKFEIRDPDPAFQEQLHGSADALIDGETAVLKTEKAIGKASMTEQHAPHLGSL</sequence>
<dbReference type="EMBL" id="JAPQKS010000003">
    <property type="protein sequence ID" value="KAJ5238680.1"/>
    <property type="molecule type" value="Genomic_DNA"/>
</dbReference>